<evidence type="ECO:0000256" key="1">
    <source>
        <dbReference type="SAM" id="MobiDB-lite"/>
    </source>
</evidence>
<dbReference type="EMBL" id="JBANQN010000001">
    <property type="protein sequence ID" value="KAK6802241.1"/>
    <property type="molecule type" value="Genomic_DNA"/>
</dbReference>
<feature type="region of interest" description="Disordered" evidence="1">
    <location>
        <begin position="199"/>
        <end position="232"/>
    </location>
</feature>
<sequence length="232" mass="25532">MLTLYLSESYAKKDLLLVRLRPSAANAIIGTELILLTLPPGTSSLRADPTLLLPSQADAEPHYLAALRSPRGGSGSDRRDKALSMVMKEGEMPGRQPLAQPGDSTESESQSTGIALHSKIPQRKQAASQSAHSILSQFFSFYDRSKGNGPTRNGPIREKGQDMVLRSEQGMLSRRDFKHALLRERFPNFIARDDRATPLKGFANGTREKLPINDTDSGCPIPEDKRPIPDNR</sequence>
<organism evidence="3 4">
    <name type="scientific">Solanum bulbocastanum</name>
    <name type="common">Wild potato</name>
    <dbReference type="NCBI Taxonomy" id="147425"/>
    <lineage>
        <taxon>Eukaryota</taxon>
        <taxon>Viridiplantae</taxon>
        <taxon>Streptophyta</taxon>
        <taxon>Embryophyta</taxon>
        <taxon>Tracheophyta</taxon>
        <taxon>Spermatophyta</taxon>
        <taxon>Magnoliopsida</taxon>
        <taxon>eudicotyledons</taxon>
        <taxon>Gunneridae</taxon>
        <taxon>Pentapetalae</taxon>
        <taxon>asterids</taxon>
        <taxon>lamiids</taxon>
        <taxon>Solanales</taxon>
        <taxon>Solanaceae</taxon>
        <taxon>Solanoideae</taxon>
        <taxon>Solaneae</taxon>
        <taxon>Solanum</taxon>
    </lineage>
</organism>
<dbReference type="EMBL" id="JBANQN010001468">
    <property type="protein sequence ID" value="KAK6767616.1"/>
    <property type="molecule type" value="Genomic_DNA"/>
</dbReference>
<name>A0AAN8UAB7_SOLBU</name>
<keyword evidence="4" id="KW-1185">Reference proteome</keyword>
<evidence type="ECO:0000313" key="2">
    <source>
        <dbReference type="EMBL" id="KAK6767616.1"/>
    </source>
</evidence>
<comment type="caution">
    <text evidence="3">The sequence shown here is derived from an EMBL/GenBank/DDBJ whole genome shotgun (WGS) entry which is preliminary data.</text>
</comment>
<accession>A0AAN8UAB7</accession>
<proteinExistence type="predicted"/>
<gene>
    <name evidence="3" type="ORF">RDI58_000021</name>
    <name evidence="2" type="ORF">RDI58_035150</name>
</gene>
<feature type="compositionally biased region" description="Basic and acidic residues" evidence="1">
    <location>
        <begin position="222"/>
        <end position="232"/>
    </location>
</feature>
<evidence type="ECO:0000313" key="3">
    <source>
        <dbReference type="EMBL" id="KAK6802241.1"/>
    </source>
</evidence>
<dbReference type="Proteomes" id="UP001371456">
    <property type="component" value="Unassembled WGS sequence"/>
</dbReference>
<feature type="region of interest" description="Disordered" evidence="1">
    <location>
        <begin position="89"/>
        <end position="128"/>
    </location>
</feature>
<protein>
    <submittedName>
        <fullName evidence="3">Uncharacterized protein</fullName>
    </submittedName>
</protein>
<dbReference type="AlphaFoldDB" id="A0AAN8UAB7"/>
<evidence type="ECO:0000313" key="4">
    <source>
        <dbReference type="Proteomes" id="UP001371456"/>
    </source>
</evidence>
<feature type="compositionally biased region" description="Polar residues" evidence="1">
    <location>
        <begin position="102"/>
        <end position="113"/>
    </location>
</feature>
<reference evidence="3 4" key="1">
    <citation type="submission" date="2024-02" db="EMBL/GenBank/DDBJ databases">
        <title>de novo genome assembly of Solanum bulbocastanum strain 11H21.</title>
        <authorList>
            <person name="Hosaka A.J."/>
        </authorList>
    </citation>
    <scope>NUCLEOTIDE SEQUENCE [LARGE SCALE GENOMIC DNA]</scope>
    <source>
        <tissue evidence="3">Young leaves</tissue>
    </source>
</reference>